<protein>
    <submittedName>
        <fullName evidence="2">Uncharacterized protein</fullName>
    </submittedName>
</protein>
<feature type="transmembrane region" description="Helical" evidence="1">
    <location>
        <begin position="63"/>
        <end position="84"/>
    </location>
</feature>
<reference evidence="2 3" key="1">
    <citation type="submission" date="2020-04" db="EMBL/GenBank/DDBJ databases">
        <authorList>
            <person name="Wallbank WR R."/>
            <person name="Pardo Diaz C."/>
            <person name="Kozak K."/>
            <person name="Martin S."/>
            <person name="Jiggins C."/>
            <person name="Moest M."/>
            <person name="Warren A I."/>
            <person name="Byers J.R.P. K."/>
            <person name="Montejo-Kovacevich G."/>
            <person name="Yen C E."/>
        </authorList>
    </citation>
    <scope>NUCLEOTIDE SEQUENCE [LARGE SCALE GENOMIC DNA]</scope>
</reference>
<proteinExistence type="predicted"/>
<feature type="transmembrane region" description="Helical" evidence="1">
    <location>
        <begin position="129"/>
        <end position="147"/>
    </location>
</feature>
<keyword evidence="1" id="KW-0472">Membrane</keyword>
<dbReference type="EMBL" id="CADEBC010000526">
    <property type="protein sequence ID" value="CAB3246570.1"/>
    <property type="molecule type" value="Genomic_DNA"/>
</dbReference>
<accession>A0A8S1AM16</accession>
<evidence type="ECO:0000313" key="3">
    <source>
        <dbReference type="Proteomes" id="UP000494106"/>
    </source>
</evidence>
<organism evidence="2 3">
    <name type="scientific">Arctia plantaginis</name>
    <name type="common">Wood tiger moth</name>
    <name type="synonym">Phalaena plantaginis</name>
    <dbReference type="NCBI Taxonomy" id="874455"/>
    <lineage>
        <taxon>Eukaryota</taxon>
        <taxon>Metazoa</taxon>
        <taxon>Ecdysozoa</taxon>
        <taxon>Arthropoda</taxon>
        <taxon>Hexapoda</taxon>
        <taxon>Insecta</taxon>
        <taxon>Pterygota</taxon>
        <taxon>Neoptera</taxon>
        <taxon>Endopterygota</taxon>
        <taxon>Lepidoptera</taxon>
        <taxon>Glossata</taxon>
        <taxon>Ditrysia</taxon>
        <taxon>Noctuoidea</taxon>
        <taxon>Erebidae</taxon>
        <taxon>Arctiinae</taxon>
        <taxon>Arctia</taxon>
    </lineage>
</organism>
<gene>
    <name evidence="2" type="ORF">APLA_LOCUS10899</name>
</gene>
<evidence type="ECO:0000313" key="2">
    <source>
        <dbReference type="EMBL" id="CAB3246570.1"/>
    </source>
</evidence>
<dbReference type="OrthoDB" id="7422469at2759"/>
<keyword evidence="1" id="KW-0812">Transmembrane</keyword>
<keyword evidence="1" id="KW-1133">Transmembrane helix</keyword>
<dbReference type="Proteomes" id="UP000494106">
    <property type="component" value="Unassembled WGS sequence"/>
</dbReference>
<feature type="transmembrane region" description="Helical" evidence="1">
    <location>
        <begin position="36"/>
        <end position="56"/>
    </location>
</feature>
<name>A0A8S1AM16_ARCPL</name>
<evidence type="ECO:0000256" key="1">
    <source>
        <dbReference type="SAM" id="Phobius"/>
    </source>
</evidence>
<comment type="caution">
    <text evidence="2">The sequence shown here is derived from an EMBL/GenBank/DDBJ whole genome shotgun (WGS) entry which is preliminary data.</text>
</comment>
<sequence>MTKIVTLLLAYSLIVSEVHIFFNPGILINKYLTSNLVILLCLCLVLRRVELLPYVLWCKRPKLCFVLEVFLIVVLLESFLHYIWARLKNYVNKNADYMLTYLAEDRGLDGVICHLCCGIANCSSIFADLLLKSFSFTVLFTVCLCIGNK</sequence>
<keyword evidence="3" id="KW-1185">Reference proteome</keyword>
<dbReference type="AlphaFoldDB" id="A0A8S1AM16"/>